<name>A0A2T6CI51_9RHOB</name>
<protein>
    <recommendedName>
        <fullName evidence="4">Lipoprotein</fullName>
    </recommendedName>
</protein>
<dbReference type="AlphaFoldDB" id="A0A2T6CI51"/>
<comment type="caution">
    <text evidence="2">The sequence shown here is derived from an EMBL/GenBank/DDBJ whole genome shotgun (WGS) entry which is preliminary data.</text>
</comment>
<dbReference type="PROSITE" id="PS51257">
    <property type="entry name" value="PROKAR_LIPOPROTEIN"/>
    <property type="match status" value="1"/>
</dbReference>
<organism evidence="2 3">
    <name type="scientific">Sulfitobacter mediterraneus</name>
    <dbReference type="NCBI Taxonomy" id="83219"/>
    <lineage>
        <taxon>Bacteria</taxon>
        <taxon>Pseudomonadati</taxon>
        <taxon>Pseudomonadota</taxon>
        <taxon>Alphaproteobacteria</taxon>
        <taxon>Rhodobacterales</taxon>
        <taxon>Roseobacteraceae</taxon>
        <taxon>Sulfitobacter</taxon>
    </lineage>
</organism>
<dbReference type="EMBL" id="QBKU01000002">
    <property type="protein sequence ID" value="PTX75175.1"/>
    <property type="molecule type" value="Genomic_DNA"/>
</dbReference>
<keyword evidence="1" id="KW-0732">Signal</keyword>
<sequence>MRGRGATLCLLAALGAVICAVPASALSCRYPEAFYGADPDTQTKDDYVRRFAMAHRDLAQGTFLVWGVFEKVKSGPFTHEVEADARFARWVDPGTAADEVKADVTYTYRRAIRFSGVRLNNGSAEPFSTRQTIINLPVREQFIGSLPAFDEPVFGMMRSLGQGDWVEIRADLCDAYFPLSETMYQKVRACLADPDCTIAD</sequence>
<gene>
    <name evidence="2" type="ORF">C8N31_102280</name>
</gene>
<reference evidence="2 3" key="1">
    <citation type="submission" date="2018-04" db="EMBL/GenBank/DDBJ databases">
        <title>Genomic Encyclopedia of Archaeal and Bacterial Type Strains, Phase II (KMG-II): from individual species to whole genera.</title>
        <authorList>
            <person name="Goeker M."/>
        </authorList>
    </citation>
    <scope>NUCLEOTIDE SEQUENCE [LARGE SCALE GENOMIC DNA]</scope>
    <source>
        <strain evidence="2 3">DSM 12244</strain>
    </source>
</reference>
<evidence type="ECO:0000313" key="2">
    <source>
        <dbReference type="EMBL" id="PTX75175.1"/>
    </source>
</evidence>
<feature type="chain" id="PRO_5015475880" description="Lipoprotein" evidence="1">
    <location>
        <begin position="26"/>
        <end position="200"/>
    </location>
</feature>
<dbReference type="Proteomes" id="UP000244092">
    <property type="component" value="Unassembled WGS sequence"/>
</dbReference>
<proteinExistence type="predicted"/>
<feature type="signal peptide" evidence="1">
    <location>
        <begin position="1"/>
        <end position="25"/>
    </location>
</feature>
<evidence type="ECO:0000256" key="1">
    <source>
        <dbReference type="SAM" id="SignalP"/>
    </source>
</evidence>
<evidence type="ECO:0008006" key="4">
    <source>
        <dbReference type="Google" id="ProtNLM"/>
    </source>
</evidence>
<evidence type="ECO:0000313" key="3">
    <source>
        <dbReference type="Proteomes" id="UP000244092"/>
    </source>
</evidence>
<accession>A0A2T6CI51</accession>